<dbReference type="EMBL" id="HBHL01001652">
    <property type="protein sequence ID" value="CAD9712100.1"/>
    <property type="molecule type" value="Transcribed_RNA"/>
</dbReference>
<feature type="signal peptide" evidence="2">
    <location>
        <begin position="1"/>
        <end position="26"/>
    </location>
</feature>
<organism evidence="4 5">
    <name type="scientific">Chloropicon primus</name>
    <dbReference type="NCBI Taxonomy" id="1764295"/>
    <lineage>
        <taxon>Eukaryota</taxon>
        <taxon>Viridiplantae</taxon>
        <taxon>Chlorophyta</taxon>
        <taxon>Chloropicophyceae</taxon>
        <taxon>Chloropicales</taxon>
        <taxon>Chloropicaceae</taxon>
        <taxon>Chloropicon</taxon>
    </lineage>
</organism>
<evidence type="ECO:0000313" key="5">
    <source>
        <dbReference type="Proteomes" id="UP000316726"/>
    </source>
</evidence>
<accession>A0A5B8N1A4</accession>
<dbReference type="Proteomes" id="UP000316726">
    <property type="component" value="Chromosome 17"/>
</dbReference>
<protein>
    <submittedName>
        <fullName evidence="4">Uncharacterized protein</fullName>
    </submittedName>
</protein>
<feature type="region of interest" description="Disordered" evidence="1">
    <location>
        <begin position="151"/>
        <end position="220"/>
    </location>
</feature>
<dbReference type="AlphaFoldDB" id="A0A5B8N1A4"/>
<name>A0A5B8N1A4_9CHLO</name>
<gene>
    <name evidence="4" type="ORF">A3770_17p80420</name>
    <name evidence="3" type="ORF">CPRI1469_LOCUS941</name>
</gene>
<proteinExistence type="predicted"/>
<sequence length="220" mass="23104">MMMMKTTRLLVLLIAVALTIGRVVVADVLESEEPPKEWDNMASAMAAGDSTSTTESAQAEAVAKVTTMADVECVGWDCMSMSGSMSGALADDFHENMAEADSVAMAATAIEKGEVTVNIAGIFEDVAVVGDSALATAESDAEADAYAWRRKDRPIPSPPEPPTPPHPPHPPHPHPPPTPYIPPIPFPPRPTPPDNPSDVPPTPSPPSPFPPNSGLEPLSC</sequence>
<evidence type="ECO:0000256" key="1">
    <source>
        <dbReference type="SAM" id="MobiDB-lite"/>
    </source>
</evidence>
<reference evidence="3" key="2">
    <citation type="submission" date="2021-01" db="EMBL/GenBank/DDBJ databases">
        <authorList>
            <person name="Corre E."/>
            <person name="Pelletier E."/>
            <person name="Niang G."/>
            <person name="Scheremetjew M."/>
            <person name="Finn R."/>
            <person name="Kale V."/>
            <person name="Holt S."/>
            <person name="Cochrane G."/>
            <person name="Meng A."/>
            <person name="Brown T."/>
            <person name="Cohen L."/>
        </authorList>
    </citation>
    <scope>NUCLEOTIDE SEQUENCE</scope>
    <source>
        <strain evidence="3">CCMP1205</strain>
    </source>
</reference>
<evidence type="ECO:0000256" key="2">
    <source>
        <dbReference type="SAM" id="SignalP"/>
    </source>
</evidence>
<dbReference type="STRING" id="1764295.A0A5B8N1A4"/>
<dbReference type="EMBL" id="CP031050">
    <property type="protein sequence ID" value="QDZ25524.1"/>
    <property type="molecule type" value="Genomic_DNA"/>
</dbReference>
<evidence type="ECO:0000313" key="4">
    <source>
        <dbReference type="EMBL" id="QDZ25524.1"/>
    </source>
</evidence>
<keyword evidence="5" id="KW-1185">Reference proteome</keyword>
<feature type="chain" id="PRO_5036138512" evidence="2">
    <location>
        <begin position="27"/>
        <end position="220"/>
    </location>
</feature>
<reference evidence="4 5" key="1">
    <citation type="submission" date="2018-07" db="EMBL/GenBank/DDBJ databases">
        <title>The complete nuclear genome of the prasinophyte Chloropicon primus (CCMP1205).</title>
        <authorList>
            <person name="Pombert J.-F."/>
            <person name="Otis C."/>
            <person name="Turmel M."/>
            <person name="Lemieux C."/>
        </authorList>
    </citation>
    <scope>NUCLEOTIDE SEQUENCE [LARGE SCALE GENOMIC DNA]</scope>
    <source>
        <strain evidence="4 5">CCMP1205</strain>
    </source>
</reference>
<keyword evidence="2" id="KW-0732">Signal</keyword>
<feature type="compositionally biased region" description="Pro residues" evidence="1">
    <location>
        <begin position="155"/>
        <end position="211"/>
    </location>
</feature>
<evidence type="ECO:0000313" key="3">
    <source>
        <dbReference type="EMBL" id="CAD9712100.1"/>
    </source>
</evidence>